<feature type="region of interest" description="Disordered" evidence="1">
    <location>
        <begin position="213"/>
        <end position="236"/>
    </location>
</feature>
<gene>
    <name evidence="2" type="ORF">P167DRAFT_595438</name>
</gene>
<feature type="compositionally biased region" description="Basic and acidic residues" evidence="1">
    <location>
        <begin position="84"/>
        <end position="96"/>
    </location>
</feature>
<dbReference type="EMBL" id="ML119160">
    <property type="protein sequence ID" value="RPB08628.1"/>
    <property type="molecule type" value="Genomic_DNA"/>
</dbReference>
<feature type="compositionally biased region" description="Basic and acidic residues" evidence="1">
    <location>
        <begin position="11"/>
        <end position="21"/>
    </location>
</feature>
<sequence length="350" mass="37428">MVNDPTTGPRSNHDHDCRGAHPVDMNCRTAAQLRKTYISVREMTNSHSSGSLPRLSTFNRDPGSQAPQPSTSAPSSLFGTSNFRRTDRSRVADSREGIPMQNLTPAGTSVRRGVSLGRGVASHSNSASRQRRRSCGMSWLCLGFGSNSEPGEHPEPHPGEHLHNTRQDIGDEDEEPILVPDEGPLPNPALDPAQNPSANIARQLLVKSGEIEEISGPPTDAPGQSSNGGRLPEILEEVPADDGELIAGNDQGVSASGISANERNEETELLQFARRPLPIVHPASTSGITTGLQALPPSQMGIDLRPGGISQGVLDSRPCTDRPSSRSTYSRPPTSPDHELCTSYQRRASV</sequence>
<dbReference type="Proteomes" id="UP000277580">
    <property type="component" value="Unassembled WGS sequence"/>
</dbReference>
<accession>A0A3N4KGP8</accession>
<dbReference type="InParanoid" id="A0A3N4KGP8"/>
<feature type="region of interest" description="Disordered" evidence="1">
    <location>
        <begin position="281"/>
        <end position="350"/>
    </location>
</feature>
<feature type="compositionally biased region" description="Basic and acidic residues" evidence="1">
    <location>
        <begin position="150"/>
        <end position="169"/>
    </location>
</feature>
<protein>
    <submittedName>
        <fullName evidence="2">Uncharacterized protein</fullName>
    </submittedName>
</protein>
<keyword evidence="3" id="KW-1185">Reference proteome</keyword>
<feature type="region of interest" description="Disordered" evidence="1">
    <location>
        <begin position="43"/>
        <end position="112"/>
    </location>
</feature>
<feature type="compositionally biased region" description="Polar residues" evidence="1">
    <location>
        <begin position="43"/>
        <end position="59"/>
    </location>
</feature>
<evidence type="ECO:0000256" key="1">
    <source>
        <dbReference type="SAM" id="MobiDB-lite"/>
    </source>
</evidence>
<name>A0A3N4KGP8_9PEZI</name>
<organism evidence="2 3">
    <name type="scientific">Morchella conica CCBAS932</name>
    <dbReference type="NCBI Taxonomy" id="1392247"/>
    <lineage>
        <taxon>Eukaryota</taxon>
        <taxon>Fungi</taxon>
        <taxon>Dikarya</taxon>
        <taxon>Ascomycota</taxon>
        <taxon>Pezizomycotina</taxon>
        <taxon>Pezizomycetes</taxon>
        <taxon>Pezizales</taxon>
        <taxon>Morchellaceae</taxon>
        <taxon>Morchella</taxon>
    </lineage>
</organism>
<dbReference type="AlphaFoldDB" id="A0A3N4KGP8"/>
<feature type="compositionally biased region" description="Low complexity" evidence="1">
    <location>
        <begin position="62"/>
        <end position="76"/>
    </location>
</feature>
<feature type="compositionally biased region" description="Polar residues" evidence="1">
    <location>
        <begin position="1"/>
        <end position="10"/>
    </location>
</feature>
<evidence type="ECO:0000313" key="2">
    <source>
        <dbReference type="EMBL" id="RPB08628.1"/>
    </source>
</evidence>
<evidence type="ECO:0000313" key="3">
    <source>
        <dbReference type="Proteomes" id="UP000277580"/>
    </source>
</evidence>
<feature type="compositionally biased region" description="Polar residues" evidence="1">
    <location>
        <begin position="283"/>
        <end position="292"/>
    </location>
</feature>
<proteinExistence type="predicted"/>
<feature type="region of interest" description="Disordered" evidence="1">
    <location>
        <begin position="1"/>
        <end position="22"/>
    </location>
</feature>
<reference evidence="2 3" key="1">
    <citation type="journal article" date="2018" name="Nat. Ecol. Evol.">
        <title>Pezizomycetes genomes reveal the molecular basis of ectomycorrhizal truffle lifestyle.</title>
        <authorList>
            <person name="Murat C."/>
            <person name="Payen T."/>
            <person name="Noel B."/>
            <person name="Kuo A."/>
            <person name="Morin E."/>
            <person name="Chen J."/>
            <person name="Kohler A."/>
            <person name="Krizsan K."/>
            <person name="Balestrini R."/>
            <person name="Da Silva C."/>
            <person name="Montanini B."/>
            <person name="Hainaut M."/>
            <person name="Levati E."/>
            <person name="Barry K.W."/>
            <person name="Belfiori B."/>
            <person name="Cichocki N."/>
            <person name="Clum A."/>
            <person name="Dockter R.B."/>
            <person name="Fauchery L."/>
            <person name="Guy J."/>
            <person name="Iotti M."/>
            <person name="Le Tacon F."/>
            <person name="Lindquist E.A."/>
            <person name="Lipzen A."/>
            <person name="Malagnac F."/>
            <person name="Mello A."/>
            <person name="Molinier V."/>
            <person name="Miyauchi S."/>
            <person name="Poulain J."/>
            <person name="Riccioni C."/>
            <person name="Rubini A."/>
            <person name="Sitrit Y."/>
            <person name="Splivallo R."/>
            <person name="Traeger S."/>
            <person name="Wang M."/>
            <person name="Zifcakova L."/>
            <person name="Wipf D."/>
            <person name="Zambonelli A."/>
            <person name="Paolocci F."/>
            <person name="Nowrousian M."/>
            <person name="Ottonello S."/>
            <person name="Baldrian P."/>
            <person name="Spatafora J.W."/>
            <person name="Henrissat B."/>
            <person name="Nagy L.G."/>
            <person name="Aury J.M."/>
            <person name="Wincker P."/>
            <person name="Grigoriev I.V."/>
            <person name="Bonfante P."/>
            <person name="Martin F.M."/>
        </authorList>
    </citation>
    <scope>NUCLEOTIDE SEQUENCE [LARGE SCALE GENOMIC DNA]</scope>
    <source>
        <strain evidence="2 3">CCBAS932</strain>
    </source>
</reference>
<feature type="region of interest" description="Disordered" evidence="1">
    <location>
        <begin position="147"/>
        <end position="195"/>
    </location>
</feature>
<dbReference type="OrthoDB" id="5360227at2759"/>